<reference evidence="2" key="1">
    <citation type="submission" date="2023-10" db="EMBL/GenBank/DDBJ databases">
        <authorList>
            <person name="Chen Y."/>
            <person name="Shah S."/>
            <person name="Dougan E. K."/>
            <person name="Thang M."/>
            <person name="Chan C."/>
        </authorList>
    </citation>
    <scope>NUCLEOTIDE SEQUENCE [LARGE SCALE GENOMIC DNA]</scope>
</reference>
<keyword evidence="3" id="KW-1185">Reference proteome</keyword>
<sequence>MPSPQAGLAASGPLRSADVPGMSPSVSSDPQSLFCQPAQPENEEEEEEEEEEEKEGGRGTSEYGCRAENRVKQDPAAYQNDPAGSLRPPHGSHLFLPQLRRA</sequence>
<accession>A0ABN9V9E1</accession>
<evidence type="ECO:0000256" key="1">
    <source>
        <dbReference type="SAM" id="MobiDB-lite"/>
    </source>
</evidence>
<gene>
    <name evidence="2" type="ORF">PCOR1329_LOCUS55900</name>
</gene>
<evidence type="ECO:0000313" key="3">
    <source>
        <dbReference type="Proteomes" id="UP001189429"/>
    </source>
</evidence>
<comment type="caution">
    <text evidence="2">The sequence shown here is derived from an EMBL/GenBank/DDBJ whole genome shotgun (WGS) entry which is preliminary data.</text>
</comment>
<proteinExistence type="predicted"/>
<feature type="region of interest" description="Disordered" evidence="1">
    <location>
        <begin position="1"/>
        <end position="102"/>
    </location>
</feature>
<feature type="compositionally biased region" description="Acidic residues" evidence="1">
    <location>
        <begin position="41"/>
        <end position="54"/>
    </location>
</feature>
<dbReference type="Proteomes" id="UP001189429">
    <property type="component" value="Unassembled WGS sequence"/>
</dbReference>
<organism evidence="2 3">
    <name type="scientific">Prorocentrum cordatum</name>
    <dbReference type="NCBI Taxonomy" id="2364126"/>
    <lineage>
        <taxon>Eukaryota</taxon>
        <taxon>Sar</taxon>
        <taxon>Alveolata</taxon>
        <taxon>Dinophyceae</taxon>
        <taxon>Prorocentrales</taxon>
        <taxon>Prorocentraceae</taxon>
        <taxon>Prorocentrum</taxon>
    </lineage>
</organism>
<protein>
    <submittedName>
        <fullName evidence="2">Uncharacterized protein</fullName>
    </submittedName>
</protein>
<evidence type="ECO:0000313" key="2">
    <source>
        <dbReference type="EMBL" id="CAK0869598.1"/>
    </source>
</evidence>
<name>A0ABN9V9E1_9DINO</name>
<feature type="compositionally biased region" description="Polar residues" evidence="1">
    <location>
        <begin position="24"/>
        <end position="34"/>
    </location>
</feature>
<dbReference type="EMBL" id="CAUYUJ010016865">
    <property type="protein sequence ID" value="CAK0869598.1"/>
    <property type="molecule type" value="Genomic_DNA"/>
</dbReference>